<dbReference type="PANTHER" id="PTHR11731">
    <property type="entry name" value="PROTEASE FAMILY S9B,C DIPEPTIDYL-PEPTIDASE IV-RELATED"/>
    <property type="match status" value="1"/>
</dbReference>
<dbReference type="InterPro" id="IPR050278">
    <property type="entry name" value="Serine_Prot_S9B/DPPIV"/>
</dbReference>
<gene>
    <name evidence="4" type="primary">tolB_2</name>
    <name evidence="4" type="ORF">LYB30171_00346</name>
</gene>
<dbReference type="InterPro" id="IPR002469">
    <property type="entry name" value="Peptidase_S9B_N"/>
</dbReference>
<reference evidence="4 5" key="1">
    <citation type="submission" date="2021-04" db="EMBL/GenBank/DDBJ databases">
        <authorList>
            <person name="Rodrigo-Torres L."/>
            <person name="Arahal R. D."/>
            <person name="Lucena T."/>
        </authorList>
    </citation>
    <scope>NUCLEOTIDE SEQUENCE [LARGE SCALE GENOMIC DNA]</scope>
    <source>
        <strain evidence="4 5">CECT 30171</strain>
    </source>
</reference>
<evidence type="ECO:0000259" key="2">
    <source>
        <dbReference type="Pfam" id="PF00326"/>
    </source>
</evidence>
<dbReference type="Gene3D" id="3.40.50.1820">
    <property type="entry name" value="alpha/beta hydrolase"/>
    <property type="match status" value="1"/>
</dbReference>
<dbReference type="Pfam" id="PF00930">
    <property type="entry name" value="DPPIV_N"/>
    <property type="match status" value="1"/>
</dbReference>
<feature type="domain" description="Dipeptidylpeptidase IV N-terminal" evidence="3">
    <location>
        <begin position="355"/>
        <end position="519"/>
    </location>
</feature>
<feature type="chain" id="PRO_5045627325" evidence="1">
    <location>
        <begin position="25"/>
        <end position="807"/>
    </location>
</feature>
<organism evidence="4 5">
    <name type="scientific">Novilysobacter luteus</name>
    <dbReference type="NCBI Taxonomy" id="2822368"/>
    <lineage>
        <taxon>Bacteria</taxon>
        <taxon>Pseudomonadati</taxon>
        <taxon>Pseudomonadota</taxon>
        <taxon>Gammaproteobacteria</taxon>
        <taxon>Lysobacterales</taxon>
        <taxon>Lysobacteraceae</taxon>
        <taxon>Novilysobacter</taxon>
    </lineage>
</organism>
<keyword evidence="1" id="KW-0732">Signal</keyword>
<evidence type="ECO:0000313" key="5">
    <source>
        <dbReference type="Proteomes" id="UP000680116"/>
    </source>
</evidence>
<dbReference type="Gene3D" id="2.140.10.30">
    <property type="entry name" value="Dipeptidylpeptidase IV, N-terminal domain"/>
    <property type="match status" value="1"/>
</dbReference>
<protein>
    <submittedName>
        <fullName evidence="4">Tol-Pal system protein TolB</fullName>
    </submittedName>
</protein>
<dbReference type="InterPro" id="IPR001375">
    <property type="entry name" value="Peptidase_S9_cat"/>
</dbReference>
<dbReference type="PANTHER" id="PTHR11731:SF193">
    <property type="entry name" value="DIPEPTIDYL PEPTIDASE 9"/>
    <property type="match status" value="1"/>
</dbReference>
<dbReference type="RefSeq" id="WP_215219365.1">
    <property type="nucleotide sequence ID" value="NZ_OU015430.1"/>
</dbReference>
<dbReference type="InterPro" id="IPR029058">
    <property type="entry name" value="AB_hydrolase_fold"/>
</dbReference>
<dbReference type="EMBL" id="OU015430">
    <property type="protein sequence ID" value="CAG4968785.1"/>
    <property type="molecule type" value="Genomic_DNA"/>
</dbReference>
<dbReference type="Proteomes" id="UP000680116">
    <property type="component" value="Chromosome"/>
</dbReference>
<evidence type="ECO:0000313" key="4">
    <source>
        <dbReference type="EMBL" id="CAG4968785.1"/>
    </source>
</evidence>
<evidence type="ECO:0000259" key="3">
    <source>
        <dbReference type="Pfam" id="PF00930"/>
    </source>
</evidence>
<dbReference type="Gene3D" id="2.120.10.30">
    <property type="entry name" value="TolB, C-terminal domain"/>
    <property type="match status" value="1"/>
</dbReference>
<proteinExistence type="predicted"/>
<keyword evidence="5" id="KW-1185">Reference proteome</keyword>
<evidence type="ECO:0000256" key="1">
    <source>
        <dbReference type="SAM" id="SignalP"/>
    </source>
</evidence>
<dbReference type="Pfam" id="PF00326">
    <property type="entry name" value="Peptidase_S9"/>
    <property type="match status" value="1"/>
</dbReference>
<feature type="domain" description="Peptidase S9 prolyl oligopeptidase catalytic" evidence="2">
    <location>
        <begin position="612"/>
        <end position="806"/>
    </location>
</feature>
<feature type="signal peptide" evidence="1">
    <location>
        <begin position="1"/>
        <end position="24"/>
    </location>
</feature>
<dbReference type="SUPFAM" id="SSF82171">
    <property type="entry name" value="DPP6 N-terminal domain-like"/>
    <property type="match status" value="1"/>
</dbReference>
<dbReference type="InterPro" id="IPR011042">
    <property type="entry name" value="6-blade_b-propeller_TolB-like"/>
</dbReference>
<name>A0ABM8UCF9_9GAMM</name>
<sequence length="807" mass="89693">MLRLLPLSAALLLSASLLPGHASAQGVPLNDTSTASTPITLDQAMADPDWIGPPVERAWWSWDGTRAQYNLKRAGESIRDTWEVGVDGGVPVRVDGPARAQLDAADPAYDASRTRMAFVRNGDIFVRDLRSGALTQVTRSNDAESRPQWSRGGNLVFRAGNEWFQWHAGLGTSQAAIVKAEKDPAVEPMPDDLRDRQLRLIETLATERARREAAREQEQAWRAVDPTRAPLPAYLGDGLEIVDSALSPDAAWMLVVTEAKGADEGQAGKMPKYVTESGYEEFEEVRVRVGRNAPLPHRLWLVEVASGKVSELGFDGLPGIGTDPLATMREKAELPPLEGDRPVRVETDGDGSGPAIHWRDDGRSAAVLLRAVDNKDRWIATVSPAAGQVDQAALATRHRLHDDAWINWSFNDFGWTGDGALWLLSEQTGHSHLYIADGAGEPRALTSGNWEASSPVLGADGRTFFFTCNRNWPGDYEVCAVDRDGGAVREVTALDGVESFALSPDGSRLLVRHSDSYLPTQLAVVDTTGERTAQLTDTRSAEFKARQWVQPEIVQIPSSDGAGTIWGKYYGPADMQPGREYPVVMFVHGAGYLQNVHDRYPVYFREQMFHNLLVQQGYIVLDLDYRASEGYGRDWRTAIYRQMGTPELQDYLDGLAWLGANRQGDVDRAGIYGGSYGGFMTFMALFKEPGTFKAGAALRPVTDWSQYNHEYTSNILNTPELDPEAYLRSSPIEFAEGLQDNLLIAHGMIDNNVFYKDSVMLAQRLIELRKDDWELASYPLERHGFVHPDSWYDEYRRIYELFEDNLK</sequence>
<dbReference type="SUPFAM" id="SSF53474">
    <property type="entry name" value="alpha/beta-Hydrolases"/>
    <property type="match status" value="1"/>
</dbReference>
<accession>A0ABM8UCF9</accession>